<feature type="compositionally biased region" description="Basic and acidic residues" evidence="1">
    <location>
        <begin position="320"/>
        <end position="334"/>
    </location>
</feature>
<evidence type="ECO:0000313" key="2">
    <source>
        <dbReference type="EMBL" id="KAI1608774.1"/>
    </source>
</evidence>
<feature type="region of interest" description="Disordered" evidence="1">
    <location>
        <begin position="215"/>
        <end position="400"/>
    </location>
</feature>
<feature type="compositionally biased region" description="Polar residues" evidence="1">
    <location>
        <begin position="299"/>
        <end position="315"/>
    </location>
</feature>
<organism evidence="2 3">
    <name type="scientific">Exophiala viscosa</name>
    <dbReference type="NCBI Taxonomy" id="2486360"/>
    <lineage>
        <taxon>Eukaryota</taxon>
        <taxon>Fungi</taxon>
        <taxon>Dikarya</taxon>
        <taxon>Ascomycota</taxon>
        <taxon>Pezizomycotina</taxon>
        <taxon>Eurotiomycetes</taxon>
        <taxon>Chaetothyriomycetidae</taxon>
        <taxon>Chaetothyriales</taxon>
        <taxon>Herpotrichiellaceae</taxon>
        <taxon>Exophiala</taxon>
    </lineage>
</organism>
<evidence type="ECO:0000313" key="3">
    <source>
        <dbReference type="Proteomes" id="UP001203852"/>
    </source>
</evidence>
<gene>
    <name evidence="2" type="ORF">EDD36DRAFT_93175</name>
</gene>
<feature type="compositionally biased region" description="Basic and acidic residues" evidence="1">
    <location>
        <begin position="354"/>
        <end position="368"/>
    </location>
</feature>
<comment type="caution">
    <text evidence="2">The sequence shown here is derived from an EMBL/GenBank/DDBJ whole genome shotgun (WGS) entry which is preliminary data.</text>
</comment>
<dbReference type="EMBL" id="MU404362">
    <property type="protein sequence ID" value="KAI1608774.1"/>
    <property type="molecule type" value="Genomic_DNA"/>
</dbReference>
<dbReference type="AlphaFoldDB" id="A0AAN6DLP7"/>
<dbReference type="Proteomes" id="UP001203852">
    <property type="component" value="Unassembled WGS sequence"/>
</dbReference>
<protein>
    <submittedName>
        <fullName evidence="2">Uncharacterized protein</fullName>
    </submittedName>
</protein>
<feature type="compositionally biased region" description="Basic and acidic residues" evidence="1">
    <location>
        <begin position="224"/>
        <end position="235"/>
    </location>
</feature>
<reference evidence="2" key="1">
    <citation type="journal article" date="2022" name="bioRxiv">
        <title>Deciphering the potential niche of two novel black yeast fungi from a biological soil crust based on their genomes, phenotypes, and melanin regulation.</title>
        <authorList>
            <consortium name="DOE Joint Genome Institute"/>
            <person name="Carr E.C."/>
            <person name="Barton Q."/>
            <person name="Grambo S."/>
            <person name="Sullivan M."/>
            <person name="Renfro C.M."/>
            <person name="Kuo A."/>
            <person name="Pangilinan J."/>
            <person name="Lipzen A."/>
            <person name="Keymanesh K."/>
            <person name="Savage E."/>
            <person name="Barry K."/>
            <person name="Grigoriev I.V."/>
            <person name="Riekhof W.R."/>
            <person name="Harris S.S."/>
        </authorList>
    </citation>
    <scope>NUCLEOTIDE SEQUENCE</scope>
    <source>
        <strain evidence="2">JF 03-4F</strain>
    </source>
</reference>
<sequence>MSTIPSGHGDSQAYTNNAQGNTSLCAEISETVRRLLQHIVFVSLLTLRLYMLPLLYISHKLTTRDDPWYPASWDFILFPGRTVSECRSCGAGDRRGMLLGTWHNIRNALSARYRIFRTLYALAKLIGEDPNALRQAPPQIPLLDDAPDSAIDVQSERCASPKIFPDDSIDLQDEASERASQVYHAALLNGNTLDDILAAFEAEEIASRMKTIRLACPESPSPPQDRDQQDGSIEHKGHHHHSSSIQITPEKMLMQQKCAEDRVSQLAQTHEENLEEQSQTPDKEIGSRAITVVIGQENDIPTQPKSFHDLTTGSDDQNDDQEKNKRESLTDLKRCPTFVRRHNPSRISKSSLGGDRHSLAVLQERDTRSSPALGPGSPTKRAGMQRRLKVYQDRERSIVA</sequence>
<proteinExistence type="predicted"/>
<accession>A0AAN6DLP7</accession>
<feature type="compositionally biased region" description="Basic and acidic residues" evidence="1">
    <location>
        <begin position="390"/>
        <end position="400"/>
    </location>
</feature>
<name>A0AAN6DLP7_9EURO</name>
<keyword evidence="3" id="KW-1185">Reference proteome</keyword>
<evidence type="ECO:0000256" key="1">
    <source>
        <dbReference type="SAM" id="MobiDB-lite"/>
    </source>
</evidence>